<dbReference type="EMBL" id="FMUX01000006">
    <property type="protein sequence ID" value="SCY29580.1"/>
    <property type="molecule type" value="Genomic_DNA"/>
</dbReference>
<evidence type="ECO:0000256" key="8">
    <source>
        <dbReference type="ARBA" id="ARBA00023002"/>
    </source>
</evidence>
<evidence type="ECO:0000256" key="2">
    <source>
        <dbReference type="ARBA" id="ARBA00010312"/>
    </source>
</evidence>
<keyword evidence="4" id="KW-0004">4Fe-4S</keyword>
<dbReference type="SUPFAM" id="SSF53706">
    <property type="entry name" value="Formate dehydrogenase/DMSO reductase, domains 1-3"/>
    <property type="match status" value="1"/>
</dbReference>
<evidence type="ECO:0000256" key="1">
    <source>
        <dbReference type="ARBA" id="ARBA00004196"/>
    </source>
</evidence>
<dbReference type="PROSITE" id="PS51669">
    <property type="entry name" value="4FE4S_MOW_BIS_MGD"/>
    <property type="match status" value="1"/>
</dbReference>
<dbReference type="STRING" id="419481.SAMN05216233_106179"/>
<dbReference type="Gene3D" id="3.40.228.10">
    <property type="entry name" value="Dimethylsulfoxide Reductase, domain 2"/>
    <property type="match status" value="1"/>
</dbReference>
<dbReference type="InterPro" id="IPR009010">
    <property type="entry name" value="Asp_de-COase-like_dom_sf"/>
</dbReference>
<dbReference type="PANTHER" id="PTHR43742:SF9">
    <property type="entry name" value="TETRATHIONATE REDUCTASE SUBUNIT A"/>
    <property type="match status" value="1"/>
</dbReference>
<sequence>MNTHKHAMITKLVSDLSMSRRHFLKASAAGGTLLAAGMGLKPELTALAEAGDTPPEEKGTWHAGTCQGCTSWCAKQVYVVGDRAVKVRGNPHSKVCVGASCVRAHMALQQVYDPDRIKTPMKRTNPKKGRHEDPGFVPISWDEALDTLADKIMALRDADETHKYMLMRGRYTYMRDILYDRMTKIIGSPNNISHSAICAEAEKFGSYYTEGYWSYRQYDVKKARYVLIWGADPLAANRQVPFYTSVWGDVMERARVAVVEPRLSATAGKADEWLPIVPGQDSALALAIAHVILTRGLWSREFVGDFKDGSNRFVPGQTVDESTFDEAFTHGVVAWWNLEVKDRSPAWAAEKTGLPVAQILRVAEDFGKAAPRAISWVGGGPSMQVRGGYGSMACHALNGLVGACDNEGGTLVSNKEYTRKFPKPDAFMDDIAKKGKKHEKIDQRGRLTFPALKSGKPGSAVLTNNAADGILNEDPYEIKVAVGYMNNFTFSCTQPDRWERALAKIPFVAHLTTHASEFSWFSDLLLPNTHHLFEKYGYVKSIANGYRHVTLMQPVIKRIGDYKTDETEVPWLLAEKLSQRGFDNLLRHYKEYRDPETGKEPTTADEFSLYALKYATQSLWDPAQYKGGDKFNGWKEFLETGVWNSDPYPYRKRWGKMKTATEKFEFYSVTLKNALEKHAKKHKTTVDEVLSACNYEAQGEHAFIPHHEDPFTIGDADTYPFVFVDHKSRLNREGRSANCTWYYDFKDLDPGDEPWQDVAKINPADAKKIGIKSGDTIRITSPTGTIECTAKLWEGIRPGTVAKCFGQGHWAYGRVAAGEFGKTPRGGNNNDLIPAEYDRLSGSTVRHAGTRVKIERIEEG</sequence>
<dbReference type="AlphaFoldDB" id="A0A1G5ESE9"/>
<name>A0A1G5ESE9_9BACT</name>
<gene>
    <name evidence="12" type="ORF">SAMN05216233_106179</name>
</gene>
<dbReference type="CDD" id="cd02780">
    <property type="entry name" value="MopB_CT_Tetrathionate_Arsenate-R"/>
    <property type="match status" value="1"/>
</dbReference>
<dbReference type="Pfam" id="PF04879">
    <property type="entry name" value="Molybdop_Fe4S4"/>
    <property type="match status" value="1"/>
</dbReference>
<dbReference type="InterPro" id="IPR037946">
    <property type="entry name" value="MopB_CT_Tetrathionate"/>
</dbReference>
<keyword evidence="9" id="KW-0408">Iron</keyword>
<dbReference type="InterPro" id="IPR019546">
    <property type="entry name" value="TAT_signal_bac_arc"/>
</dbReference>
<evidence type="ECO:0000256" key="4">
    <source>
        <dbReference type="ARBA" id="ARBA00022485"/>
    </source>
</evidence>
<dbReference type="PANTHER" id="PTHR43742">
    <property type="entry name" value="TRIMETHYLAMINE-N-OXIDE REDUCTASE"/>
    <property type="match status" value="1"/>
</dbReference>
<dbReference type="Gene3D" id="3.30.2070.10">
    <property type="entry name" value="Formate dehydrogenase/DMSO reductase"/>
    <property type="match status" value="1"/>
</dbReference>
<dbReference type="PROSITE" id="PS51318">
    <property type="entry name" value="TAT"/>
    <property type="match status" value="1"/>
</dbReference>
<feature type="domain" description="4Fe-4S Mo/W bis-MGD-type" evidence="11">
    <location>
        <begin position="59"/>
        <end position="115"/>
    </location>
</feature>
<dbReference type="GO" id="GO:0051539">
    <property type="term" value="F:4 iron, 4 sulfur cluster binding"/>
    <property type="evidence" value="ECO:0007669"/>
    <property type="project" value="UniProtKB-KW"/>
</dbReference>
<accession>A0A1G5ESE9</accession>
<keyword evidence="13" id="KW-1185">Reference proteome</keyword>
<dbReference type="SUPFAM" id="SSF50692">
    <property type="entry name" value="ADC-like"/>
    <property type="match status" value="1"/>
</dbReference>
<evidence type="ECO:0000259" key="11">
    <source>
        <dbReference type="PROSITE" id="PS51669"/>
    </source>
</evidence>
<keyword evidence="8" id="KW-0560">Oxidoreductase</keyword>
<dbReference type="NCBIfam" id="TIGR01409">
    <property type="entry name" value="TAT_signal_seq"/>
    <property type="match status" value="1"/>
</dbReference>
<evidence type="ECO:0000313" key="13">
    <source>
        <dbReference type="Proteomes" id="UP000198870"/>
    </source>
</evidence>
<protein>
    <submittedName>
        <fullName evidence="12">Tat (Twin-arginine translocation) pathway signal sequence</fullName>
    </submittedName>
</protein>
<comment type="subcellular location">
    <subcellularLocation>
        <location evidence="1">Cell envelope</location>
    </subcellularLocation>
</comment>
<dbReference type="Proteomes" id="UP000198870">
    <property type="component" value="Unassembled WGS sequence"/>
</dbReference>
<dbReference type="Pfam" id="PF01568">
    <property type="entry name" value="Molydop_binding"/>
    <property type="match status" value="1"/>
</dbReference>
<keyword evidence="6" id="KW-0479">Metal-binding</keyword>
<dbReference type="InterPro" id="IPR006657">
    <property type="entry name" value="MoPterin_dinucl-bd_dom"/>
</dbReference>
<dbReference type="CDD" id="cd02757">
    <property type="entry name" value="MopB_Arsenate-R"/>
    <property type="match status" value="1"/>
</dbReference>
<dbReference type="Pfam" id="PF00384">
    <property type="entry name" value="Molybdopterin"/>
    <property type="match status" value="1"/>
</dbReference>
<evidence type="ECO:0000256" key="9">
    <source>
        <dbReference type="ARBA" id="ARBA00023004"/>
    </source>
</evidence>
<keyword evidence="10" id="KW-0411">Iron-sulfur</keyword>
<dbReference type="GO" id="GO:0046872">
    <property type="term" value="F:metal ion binding"/>
    <property type="evidence" value="ECO:0007669"/>
    <property type="project" value="UniProtKB-KW"/>
</dbReference>
<comment type="subunit">
    <text evidence="3">Heterodimer of a large and a small subunit.</text>
</comment>
<keyword evidence="5" id="KW-0500">Molybdenum</keyword>
<reference evidence="12 13" key="1">
    <citation type="submission" date="2016-10" db="EMBL/GenBank/DDBJ databases">
        <authorList>
            <person name="de Groot N.N."/>
        </authorList>
    </citation>
    <scope>NUCLEOTIDE SEQUENCE [LARGE SCALE GENOMIC DNA]</scope>
    <source>
        <strain evidence="12 13">AA1</strain>
    </source>
</reference>
<dbReference type="InterPro" id="IPR006656">
    <property type="entry name" value="Mopterin_OxRdtase"/>
</dbReference>
<proteinExistence type="inferred from homology"/>
<dbReference type="Gene3D" id="2.20.25.90">
    <property type="entry name" value="ADC-like domains"/>
    <property type="match status" value="1"/>
</dbReference>
<keyword evidence="7" id="KW-0732">Signal</keyword>
<evidence type="ECO:0000256" key="5">
    <source>
        <dbReference type="ARBA" id="ARBA00022505"/>
    </source>
</evidence>
<evidence type="ECO:0000313" key="12">
    <source>
        <dbReference type="EMBL" id="SCY29580.1"/>
    </source>
</evidence>
<dbReference type="GO" id="GO:0030313">
    <property type="term" value="C:cell envelope"/>
    <property type="evidence" value="ECO:0007669"/>
    <property type="project" value="UniProtKB-SubCell"/>
</dbReference>
<evidence type="ECO:0000256" key="10">
    <source>
        <dbReference type="ARBA" id="ARBA00023014"/>
    </source>
</evidence>
<evidence type="ECO:0000256" key="7">
    <source>
        <dbReference type="ARBA" id="ARBA00022729"/>
    </source>
</evidence>
<evidence type="ECO:0000256" key="6">
    <source>
        <dbReference type="ARBA" id="ARBA00022723"/>
    </source>
</evidence>
<dbReference type="InterPro" id="IPR006311">
    <property type="entry name" value="TAT_signal"/>
</dbReference>
<dbReference type="InterPro" id="IPR006963">
    <property type="entry name" value="Mopterin_OxRdtase_4Fe-4S_dom"/>
</dbReference>
<dbReference type="InterPro" id="IPR050612">
    <property type="entry name" value="Prok_Mopterin_Oxidored"/>
</dbReference>
<evidence type="ECO:0000256" key="3">
    <source>
        <dbReference type="ARBA" id="ARBA00011771"/>
    </source>
</evidence>
<dbReference type="GO" id="GO:0016491">
    <property type="term" value="F:oxidoreductase activity"/>
    <property type="evidence" value="ECO:0007669"/>
    <property type="project" value="UniProtKB-KW"/>
</dbReference>
<organism evidence="12 13">
    <name type="scientific">Desulfoluna spongiiphila</name>
    <dbReference type="NCBI Taxonomy" id="419481"/>
    <lineage>
        <taxon>Bacteria</taxon>
        <taxon>Pseudomonadati</taxon>
        <taxon>Thermodesulfobacteriota</taxon>
        <taxon>Desulfobacteria</taxon>
        <taxon>Desulfobacterales</taxon>
        <taxon>Desulfolunaceae</taxon>
        <taxon>Desulfoluna</taxon>
    </lineage>
</organism>
<dbReference type="RefSeq" id="WP_217640286.1">
    <property type="nucleotide sequence ID" value="NZ_FMUX01000006.1"/>
</dbReference>
<comment type="similarity">
    <text evidence="2">Belongs to the prokaryotic molybdopterin-containing oxidoreductase family.</text>
</comment>
<dbReference type="Gene3D" id="2.40.40.20">
    <property type="match status" value="1"/>
</dbReference>
<dbReference type="Gene3D" id="3.40.50.740">
    <property type="match status" value="1"/>
</dbReference>
<dbReference type="GO" id="GO:0043546">
    <property type="term" value="F:molybdopterin cofactor binding"/>
    <property type="evidence" value="ECO:0007669"/>
    <property type="project" value="InterPro"/>
</dbReference>
<dbReference type="SMART" id="SM00926">
    <property type="entry name" value="Molybdop_Fe4S4"/>
    <property type="match status" value="1"/>
</dbReference>